<evidence type="ECO:0000313" key="2">
    <source>
        <dbReference type="Proteomes" id="UP000182284"/>
    </source>
</evidence>
<evidence type="ECO:0000313" key="1">
    <source>
        <dbReference type="EMBL" id="SDE88426.1"/>
    </source>
</evidence>
<dbReference type="RefSeq" id="WP_074640866.1">
    <property type="nucleotide sequence ID" value="NZ_FNBL01000001.1"/>
</dbReference>
<sequence>MQTDDPAHFPCPPVHTKPGQVLARGVCRYLRTLDVTCVEEMVPTRGLRVDVMGLGPKGEIWVVECKSSRADFMSDSKWQGYLPWCDRYFFAVDQVFPTEILPEETGLILADGYGAEIVRMPDENKLPTARRKVLHLSFARQAALRLQSYRDPGVAALFGG</sequence>
<dbReference type="Pfam" id="PF06319">
    <property type="entry name" value="MmcB-like"/>
    <property type="match status" value="1"/>
</dbReference>
<accession>A0A1G7GJX9</accession>
<dbReference type="EMBL" id="FNBL01000001">
    <property type="protein sequence ID" value="SDE88426.1"/>
    <property type="molecule type" value="Genomic_DNA"/>
</dbReference>
<evidence type="ECO:0008006" key="3">
    <source>
        <dbReference type="Google" id="ProtNLM"/>
    </source>
</evidence>
<dbReference type="SUPFAM" id="SSF52980">
    <property type="entry name" value="Restriction endonuclease-like"/>
    <property type="match status" value="1"/>
</dbReference>
<dbReference type="InterPro" id="IPR011335">
    <property type="entry name" value="Restrct_endonuc-II-like"/>
</dbReference>
<reference evidence="1 2" key="1">
    <citation type="submission" date="2016-10" db="EMBL/GenBank/DDBJ databases">
        <authorList>
            <person name="de Groot N.N."/>
        </authorList>
    </citation>
    <scope>NUCLEOTIDE SEQUENCE [LARGE SCALE GENOMIC DNA]</scope>
    <source>
        <strain evidence="1 2">DSM 27375</strain>
    </source>
</reference>
<dbReference type="AlphaFoldDB" id="A0A1G7GJX9"/>
<name>A0A1G7GJX9_9RHOB</name>
<proteinExistence type="predicted"/>
<dbReference type="OrthoDB" id="5194526at2"/>
<organism evidence="1 2">
    <name type="scientific">Celeribacter baekdonensis</name>
    <dbReference type="NCBI Taxonomy" id="875171"/>
    <lineage>
        <taxon>Bacteria</taxon>
        <taxon>Pseudomonadati</taxon>
        <taxon>Pseudomonadota</taxon>
        <taxon>Alphaproteobacteria</taxon>
        <taxon>Rhodobacterales</taxon>
        <taxon>Roseobacteraceae</taxon>
        <taxon>Celeribacter</taxon>
    </lineage>
</organism>
<protein>
    <recommendedName>
        <fullName evidence="3">DNA repair protein MmcB-related protein</fullName>
    </recommendedName>
</protein>
<dbReference type="InterPro" id="IPR009394">
    <property type="entry name" value="MmcB-like"/>
</dbReference>
<dbReference type="Proteomes" id="UP000182284">
    <property type="component" value="Unassembled WGS sequence"/>
</dbReference>
<gene>
    <name evidence="1" type="ORF">SAMN04488117_101599</name>
</gene>